<accession>A0AA37HE80</accession>
<dbReference type="Proteomes" id="UP001055286">
    <property type="component" value="Unassembled WGS sequence"/>
</dbReference>
<keyword evidence="2" id="KW-1185">Reference proteome</keyword>
<sequence>MSDTNLNLDLDPSALAALGEGHVAYVRAMRSEEVKRLFPEAPDLTPGLDLFALLSASGAPILLTDSRDAAFANAWAHDLQALSVH</sequence>
<dbReference type="AlphaFoldDB" id="A0AA37HE80"/>
<gene>
    <name evidence="1" type="ORF">MPEAHAMD_4093</name>
</gene>
<reference evidence="1" key="1">
    <citation type="journal article" date="2016" name="Front. Microbiol.">
        <title>Genome Sequence of the Piezophilic, Mesophilic Sulfate-Reducing Bacterium Desulfovibrio indicus J2T.</title>
        <authorList>
            <person name="Cao J."/>
            <person name="Maignien L."/>
            <person name="Shao Z."/>
            <person name="Alain K."/>
            <person name="Jebbar M."/>
        </authorList>
    </citation>
    <scope>NUCLEOTIDE SEQUENCE</scope>
    <source>
        <strain evidence="1">JCM 32048</strain>
    </source>
</reference>
<comment type="caution">
    <text evidence="1">The sequence shown here is derived from an EMBL/GenBank/DDBJ whole genome shotgun (WGS) entry which is preliminary data.</text>
</comment>
<reference evidence="1" key="2">
    <citation type="submission" date="2021-08" db="EMBL/GenBank/DDBJ databases">
        <authorList>
            <person name="Tani A."/>
            <person name="Ola A."/>
            <person name="Ogura Y."/>
            <person name="Katsura K."/>
            <person name="Hayashi T."/>
        </authorList>
    </citation>
    <scope>NUCLEOTIDE SEQUENCE</scope>
    <source>
        <strain evidence="1">JCM 32048</strain>
    </source>
</reference>
<evidence type="ECO:0000313" key="2">
    <source>
        <dbReference type="Proteomes" id="UP001055286"/>
    </source>
</evidence>
<dbReference type="Pfam" id="PF06620">
    <property type="entry name" value="DUF1150"/>
    <property type="match status" value="1"/>
</dbReference>
<dbReference type="RefSeq" id="WP_238192243.1">
    <property type="nucleotide sequence ID" value="NZ_BPQJ01000020.1"/>
</dbReference>
<evidence type="ECO:0000313" key="1">
    <source>
        <dbReference type="EMBL" id="GJD63919.1"/>
    </source>
</evidence>
<evidence type="ECO:0008006" key="3">
    <source>
        <dbReference type="Google" id="ProtNLM"/>
    </source>
</evidence>
<proteinExistence type="predicted"/>
<organism evidence="1 2">
    <name type="scientific">Methylobacterium frigidaeris</name>
    <dbReference type="NCBI Taxonomy" id="2038277"/>
    <lineage>
        <taxon>Bacteria</taxon>
        <taxon>Pseudomonadati</taxon>
        <taxon>Pseudomonadota</taxon>
        <taxon>Alphaproteobacteria</taxon>
        <taxon>Hyphomicrobiales</taxon>
        <taxon>Methylobacteriaceae</taxon>
        <taxon>Methylobacterium</taxon>
    </lineage>
</organism>
<dbReference type="InterPro" id="IPR009531">
    <property type="entry name" value="DUF1150"/>
</dbReference>
<protein>
    <recommendedName>
        <fullName evidence="3">NADH oxidase</fullName>
    </recommendedName>
</protein>
<name>A0AA37HE80_9HYPH</name>
<dbReference type="EMBL" id="BPQJ01000020">
    <property type="protein sequence ID" value="GJD63919.1"/>
    <property type="molecule type" value="Genomic_DNA"/>
</dbReference>